<keyword evidence="8" id="KW-1185">Reference proteome</keyword>
<evidence type="ECO:0000256" key="5">
    <source>
        <dbReference type="SAM" id="MobiDB-lite"/>
    </source>
</evidence>
<feature type="region of interest" description="Disordered" evidence="5">
    <location>
        <begin position="1"/>
        <end position="20"/>
    </location>
</feature>
<feature type="compositionally biased region" description="Basic and acidic residues" evidence="5">
    <location>
        <begin position="32"/>
        <end position="49"/>
    </location>
</feature>
<accession>A0A5N6WAI5</accession>
<dbReference type="GO" id="GO:0022857">
    <property type="term" value="F:transmembrane transporter activity"/>
    <property type="evidence" value="ECO:0007669"/>
    <property type="project" value="TreeGrafter"/>
</dbReference>
<gene>
    <name evidence="7" type="ORF">BDV41DRAFT_562087</name>
</gene>
<evidence type="ECO:0008006" key="9">
    <source>
        <dbReference type="Google" id="ProtNLM"/>
    </source>
</evidence>
<feature type="transmembrane region" description="Helical" evidence="6">
    <location>
        <begin position="232"/>
        <end position="259"/>
    </location>
</feature>
<dbReference type="InterPro" id="IPR036259">
    <property type="entry name" value="MFS_trans_sf"/>
</dbReference>
<evidence type="ECO:0000313" key="7">
    <source>
        <dbReference type="EMBL" id="KAE8316440.1"/>
    </source>
</evidence>
<dbReference type="Proteomes" id="UP000325433">
    <property type="component" value="Unassembled WGS sequence"/>
</dbReference>
<dbReference type="EMBL" id="ML738306">
    <property type="protein sequence ID" value="KAE8316440.1"/>
    <property type="molecule type" value="Genomic_DNA"/>
</dbReference>
<name>A0A5N6WAI5_9EURO</name>
<proteinExistence type="predicted"/>
<sequence>MSGPSPSAPKDHITVVDHDYSDCSEDVSLIGADREPRRSSSSDRPYRPKDNRRYNPLYIAVVASLAFLITDIVGQIAVAPRLAIFEQIICEAYYTQVSGDGGPGVEDCKVEPVQSELALINGWREITTAFSQVHAAVLIAELISVPAGAALANFNPWIPIFGAAILMVLGIFFVRMVVPDIRPTGFEQAGNSDGDFLSSAQESRPTWLMSINHRWRKIIDEFRKDSSWIRDVNILLIMASFFVCQLGKMISGITLQYAAAKFHWKFDKASLLVSLRAGVNLFVLAAIIPALSYILVKRFSLNDVVKDKRITQINGVCLIIGSFLMFFAASPGTLVFGQTVFALGFAFSVTARSFLTGMVDPMHIGAVFTGVTTMLYSGLVIGSPMLAKTLQWGLQLGGIWVGLPFLLAAMLFTLALGAISAARSH</sequence>
<keyword evidence="4 6" id="KW-0472">Membrane</keyword>
<feature type="compositionally biased region" description="Basic and acidic residues" evidence="5">
    <location>
        <begin position="9"/>
        <end position="20"/>
    </location>
</feature>
<dbReference type="GO" id="GO:0016020">
    <property type="term" value="C:membrane"/>
    <property type="evidence" value="ECO:0007669"/>
    <property type="project" value="UniProtKB-SubCell"/>
</dbReference>
<evidence type="ECO:0000256" key="4">
    <source>
        <dbReference type="ARBA" id="ARBA00023136"/>
    </source>
</evidence>
<evidence type="ECO:0000256" key="3">
    <source>
        <dbReference type="ARBA" id="ARBA00022989"/>
    </source>
</evidence>
<feature type="transmembrane region" description="Helical" evidence="6">
    <location>
        <begin position="335"/>
        <end position="355"/>
    </location>
</feature>
<evidence type="ECO:0000256" key="1">
    <source>
        <dbReference type="ARBA" id="ARBA00004141"/>
    </source>
</evidence>
<dbReference type="PANTHER" id="PTHR23507">
    <property type="entry name" value="ZGC:174356"/>
    <property type="match status" value="1"/>
</dbReference>
<comment type="subcellular location">
    <subcellularLocation>
        <location evidence="1">Membrane</location>
        <topology evidence="1">Multi-pass membrane protein</topology>
    </subcellularLocation>
</comment>
<dbReference type="PANTHER" id="PTHR23507:SF1">
    <property type="entry name" value="FI18259P1-RELATED"/>
    <property type="match status" value="1"/>
</dbReference>
<feature type="transmembrane region" description="Helical" evidence="6">
    <location>
        <begin position="157"/>
        <end position="178"/>
    </location>
</feature>
<organism evidence="7 8">
    <name type="scientific">Aspergillus transmontanensis</name>
    <dbReference type="NCBI Taxonomy" id="1034304"/>
    <lineage>
        <taxon>Eukaryota</taxon>
        <taxon>Fungi</taxon>
        <taxon>Dikarya</taxon>
        <taxon>Ascomycota</taxon>
        <taxon>Pezizomycotina</taxon>
        <taxon>Eurotiomycetes</taxon>
        <taxon>Eurotiomycetidae</taxon>
        <taxon>Eurotiales</taxon>
        <taxon>Aspergillaceae</taxon>
        <taxon>Aspergillus</taxon>
        <taxon>Aspergillus subgen. Circumdati</taxon>
    </lineage>
</organism>
<feature type="transmembrane region" description="Helical" evidence="6">
    <location>
        <begin position="57"/>
        <end position="78"/>
    </location>
</feature>
<evidence type="ECO:0000313" key="8">
    <source>
        <dbReference type="Proteomes" id="UP000325433"/>
    </source>
</evidence>
<dbReference type="Gene3D" id="1.20.1250.20">
    <property type="entry name" value="MFS general substrate transporter like domains"/>
    <property type="match status" value="1"/>
</dbReference>
<feature type="transmembrane region" description="Helical" evidence="6">
    <location>
        <begin position="279"/>
        <end position="299"/>
    </location>
</feature>
<feature type="transmembrane region" description="Helical" evidence="6">
    <location>
        <begin position="399"/>
        <end position="422"/>
    </location>
</feature>
<keyword evidence="2 6" id="KW-0812">Transmembrane</keyword>
<feature type="transmembrane region" description="Helical" evidence="6">
    <location>
        <begin position="367"/>
        <end position="387"/>
    </location>
</feature>
<feature type="region of interest" description="Disordered" evidence="5">
    <location>
        <begin position="27"/>
        <end position="49"/>
    </location>
</feature>
<feature type="transmembrane region" description="Helical" evidence="6">
    <location>
        <begin position="311"/>
        <end position="329"/>
    </location>
</feature>
<keyword evidence="3 6" id="KW-1133">Transmembrane helix</keyword>
<evidence type="ECO:0000256" key="6">
    <source>
        <dbReference type="SAM" id="Phobius"/>
    </source>
</evidence>
<dbReference type="SUPFAM" id="SSF103473">
    <property type="entry name" value="MFS general substrate transporter"/>
    <property type="match status" value="1"/>
</dbReference>
<dbReference type="AlphaFoldDB" id="A0A5N6WAI5"/>
<reference evidence="8" key="1">
    <citation type="submission" date="2019-04" db="EMBL/GenBank/DDBJ databases">
        <title>Friends and foes A comparative genomics studyof 23 Aspergillus species from section Flavi.</title>
        <authorList>
            <consortium name="DOE Joint Genome Institute"/>
            <person name="Kjaerbolling I."/>
            <person name="Vesth T."/>
            <person name="Frisvad J.C."/>
            <person name="Nybo J.L."/>
            <person name="Theobald S."/>
            <person name="Kildgaard S."/>
            <person name="Isbrandt T."/>
            <person name="Kuo A."/>
            <person name="Sato A."/>
            <person name="Lyhne E.K."/>
            <person name="Kogle M.E."/>
            <person name="Wiebenga A."/>
            <person name="Kun R.S."/>
            <person name="Lubbers R.J."/>
            <person name="Makela M.R."/>
            <person name="Barry K."/>
            <person name="Chovatia M."/>
            <person name="Clum A."/>
            <person name="Daum C."/>
            <person name="Haridas S."/>
            <person name="He G."/>
            <person name="LaButti K."/>
            <person name="Lipzen A."/>
            <person name="Mondo S."/>
            <person name="Riley R."/>
            <person name="Salamov A."/>
            <person name="Simmons B.A."/>
            <person name="Magnuson J.K."/>
            <person name="Henrissat B."/>
            <person name="Mortensen U.H."/>
            <person name="Larsen T.O."/>
            <person name="Devries R.P."/>
            <person name="Grigoriev I.V."/>
            <person name="Machida M."/>
            <person name="Baker S.E."/>
            <person name="Andersen M.R."/>
        </authorList>
    </citation>
    <scope>NUCLEOTIDE SEQUENCE [LARGE SCALE GENOMIC DNA]</scope>
    <source>
        <strain evidence="8">CBS 130015</strain>
    </source>
</reference>
<evidence type="ECO:0000256" key="2">
    <source>
        <dbReference type="ARBA" id="ARBA00022692"/>
    </source>
</evidence>
<protein>
    <recommendedName>
        <fullName evidence="9">Major facilitator superfamily domain-containing protein</fullName>
    </recommendedName>
</protein>